<evidence type="ECO:0000313" key="1">
    <source>
        <dbReference type="EMBL" id="RHX92027.1"/>
    </source>
</evidence>
<dbReference type="AlphaFoldDB" id="A0A396ZE45"/>
<reference evidence="2" key="1">
    <citation type="submission" date="2018-05" db="EMBL/GenBank/DDBJ databases">
        <title>Leptospira yasudae sp. nov. and Leptospira stimsonii sp. nov., two pathogenic species of the genus Leptospira isolated from environmental sources.</title>
        <authorList>
            <person name="Casanovas-Massana A."/>
            <person name="Hamond C."/>
            <person name="Santos L.A."/>
            <person name="Hacker K.P."/>
            <person name="Balassiano I."/>
            <person name="Medeiros M.A."/>
            <person name="Reis M.G."/>
            <person name="Ko A.I."/>
            <person name="Wunder E.A."/>
        </authorList>
    </citation>
    <scope>NUCLEOTIDE SEQUENCE [LARGE SCALE GENOMIC DNA]</scope>
    <source>
        <strain evidence="2">Yale</strain>
    </source>
</reference>
<sequence length="71" mass="8137">MELCSPFTRDSEFEWKEKFVIKNHLQIKLINTLRFSEILGSGKDLIILVLFRIFVSLNNVSSVASLLLLPA</sequence>
<organism evidence="1 2">
    <name type="scientific">Leptospira stimsonii</name>
    <dbReference type="NCBI Taxonomy" id="2202203"/>
    <lineage>
        <taxon>Bacteria</taxon>
        <taxon>Pseudomonadati</taxon>
        <taxon>Spirochaetota</taxon>
        <taxon>Spirochaetia</taxon>
        <taxon>Leptospirales</taxon>
        <taxon>Leptospiraceae</taxon>
        <taxon>Leptospira</taxon>
    </lineage>
</organism>
<evidence type="ECO:0000313" key="2">
    <source>
        <dbReference type="Proteomes" id="UP000265798"/>
    </source>
</evidence>
<dbReference type="Proteomes" id="UP000265798">
    <property type="component" value="Unassembled WGS sequence"/>
</dbReference>
<protein>
    <submittedName>
        <fullName evidence="1">Uncharacterized protein</fullName>
    </submittedName>
</protein>
<comment type="caution">
    <text evidence="1">The sequence shown here is derived from an EMBL/GenBank/DDBJ whole genome shotgun (WGS) entry which is preliminary data.</text>
</comment>
<gene>
    <name evidence="1" type="ORF">DLM75_02020</name>
</gene>
<proteinExistence type="predicted"/>
<accession>A0A396ZE45</accession>
<name>A0A396ZE45_9LEPT</name>
<dbReference type="EMBL" id="QHCT01000001">
    <property type="protein sequence ID" value="RHX92027.1"/>
    <property type="molecule type" value="Genomic_DNA"/>
</dbReference>